<keyword evidence="8 11" id="KW-0675">Receptor</keyword>
<accession>A0A956M0U3</accession>
<dbReference type="SUPFAM" id="SSF56935">
    <property type="entry name" value="Porins"/>
    <property type="match status" value="1"/>
</dbReference>
<evidence type="ECO:0000259" key="10">
    <source>
        <dbReference type="Pfam" id="PF00593"/>
    </source>
</evidence>
<proteinExistence type="predicted"/>
<keyword evidence="5" id="KW-0732">Signal</keyword>
<dbReference type="PANTHER" id="PTHR30069:SF29">
    <property type="entry name" value="HEMOGLOBIN AND HEMOGLOBIN-HAPTOGLOBIN-BINDING PROTEIN 1-RELATED"/>
    <property type="match status" value="1"/>
</dbReference>
<evidence type="ECO:0000256" key="5">
    <source>
        <dbReference type="ARBA" id="ARBA00022729"/>
    </source>
</evidence>
<name>A0A956M0U3_UNCEI</name>
<keyword evidence="2" id="KW-0813">Transport</keyword>
<comment type="subcellular location">
    <subcellularLocation>
        <location evidence="1">Cell outer membrane</location>
        <topology evidence="1">Multi-pass membrane protein</topology>
    </subcellularLocation>
</comment>
<feature type="non-terminal residue" evidence="11">
    <location>
        <position position="1"/>
    </location>
</feature>
<organism evidence="11 12">
    <name type="scientific">Eiseniibacteriota bacterium</name>
    <dbReference type="NCBI Taxonomy" id="2212470"/>
    <lineage>
        <taxon>Bacteria</taxon>
        <taxon>Candidatus Eiseniibacteriota</taxon>
    </lineage>
</organism>
<evidence type="ECO:0000256" key="1">
    <source>
        <dbReference type="ARBA" id="ARBA00004571"/>
    </source>
</evidence>
<dbReference type="InterPro" id="IPR039426">
    <property type="entry name" value="TonB-dep_rcpt-like"/>
</dbReference>
<reference evidence="11" key="2">
    <citation type="journal article" date="2021" name="Microbiome">
        <title>Successional dynamics and alternative stable states in a saline activated sludge microbial community over 9 years.</title>
        <authorList>
            <person name="Wang Y."/>
            <person name="Ye J."/>
            <person name="Ju F."/>
            <person name="Liu L."/>
            <person name="Boyd J.A."/>
            <person name="Deng Y."/>
            <person name="Parks D.H."/>
            <person name="Jiang X."/>
            <person name="Yin X."/>
            <person name="Woodcroft B.J."/>
            <person name="Tyson G.W."/>
            <person name="Hugenholtz P."/>
            <person name="Polz M.F."/>
            <person name="Zhang T."/>
        </authorList>
    </citation>
    <scope>NUCLEOTIDE SEQUENCE</scope>
    <source>
        <strain evidence="11">HKST-UBA01</strain>
    </source>
</reference>
<dbReference type="Pfam" id="PF00593">
    <property type="entry name" value="TonB_dep_Rec_b-barrel"/>
    <property type="match status" value="1"/>
</dbReference>
<evidence type="ECO:0000256" key="6">
    <source>
        <dbReference type="ARBA" id="ARBA00023077"/>
    </source>
</evidence>
<keyword evidence="7" id="KW-0472">Membrane</keyword>
<dbReference type="PANTHER" id="PTHR30069">
    <property type="entry name" value="TONB-DEPENDENT OUTER MEMBRANE RECEPTOR"/>
    <property type="match status" value="1"/>
</dbReference>
<feature type="domain" description="TonB-dependent receptor-like beta-barrel" evidence="10">
    <location>
        <begin position="51"/>
        <end position="318"/>
    </location>
</feature>
<dbReference type="GO" id="GO:0044718">
    <property type="term" value="P:siderophore transmembrane transport"/>
    <property type="evidence" value="ECO:0007669"/>
    <property type="project" value="TreeGrafter"/>
</dbReference>
<sequence>YDYWFPGRQVERLYDAAVADSVTRPLPPTINARTRDEWLANTHSLFGRRFKGHLEPRIQVSHPISRTSNLFFNYGHFSQRPAYFYVYAKTNAQSSEEFPRIGNPDLNPEVAVQYELGVNHQFAPDKAVKVVVYNKDIYDYPTSTTLTLTDRGTRRADFFVYRNLDYARSRGVEIEVRKQRTNHTSWAVSYTFSNAKGKSSDPNNLSVVRESGGDARETALEEEYMWWNRPHKVTSWFTYQIPRGDTGGKFLGLRLPQDLKLNAYFMMQSGRAYTPEDVFGNFTDVAYSKNGPFDSSLNATLVKGFQLGSRHFELTLQGWNLLNRRNATDFDPVTGERWKPGQGSLGVNPLDDPASLQLSDVELAEVANVHLDVNRDDPRLNGLPPGSAEYEQVYSELEAEAAALVAPGLRRQVIATINRYSDPSMIAAPRHVRVSIGMEW</sequence>
<dbReference type="AlphaFoldDB" id="A0A956M0U3"/>
<dbReference type="Proteomes" id="UP000697710">
    <property type="component" value="Unassembled WGS sequence"/>
</dbReference>
<evidence type="ECO:0000256" key="4">
    <source>
        <dbReference type="ARBA" id="ARBA00022692"/>
    </source>
</evidence>
<gene>
    <name evidence="11" type="ORF">KC729_13595</name>
</gene>
<dbReference type="GO" id="GO:0009279">
    <property type="term" value="C:cell outer membrane"/>
    <property type="evidence" value="ECO:0007669"/>
    <property type="project" value="UniProtKB-SubCell"/>
</dbReference>
<dbReference type="Gene3D" id="2.40.170.20">
    <property type="entry name" value="TonB-dependent receptor, beta-barrel domain"/>
    <property type="match status" value="1"/>
</dbReference>
<comment type="caution">
    <text evidence="11">The sequence shown here is derived from an EMBL/GenBank/DDBJ whole genome shotgun (WGS) entry which is preliminary data.</text>
</comment>
<protein>
    <submittedName>
        <fullName evidence="11">TonB-dependent receptor</fullName>
    </submittedName>
</protein>
<evidence type="ECO:0000256" key="8">
    <source>
        <dbReference type="ARBA" id="ARBA00023170"/>
    </source>
</evidence>
<dbReference type="InterPro" id="IPR000531">
    <property type="entry name" value="Beta-barrel_TonB"/>
</dbReference>
<evidence type="ECO:0000256" key="9">
    <source>
        <dbReference type="ARBA" id="ARBA00023237"/>
    </source>
</evidence>
<keyword evidence="4" id="KW-0812">Transmembrane</keyword>
<dbReference type="GO" id="GO:0015344">
    <property type="term" value="F:siderophore uptake transmembrane transporter activity"/>
    <property type="evidence" value="ECO:0007669"/>
    <property type="project" value="TreeGrafter"/>
</dbReference>
<dbReference type="InterPro" id="IPR036942">
    <property type="entry name" value="Beta-barrel_TonB_sf"/>
</dbReference>
<dbReference type="EMBL" id="JAGQHR010000457">
    <property type="protein sequence ID" value="MCA9728718.1"/>
    <property type="molecule type" value="Genomic_DNA"/>
</dbReference>
<reference evidence="11" key="1">
    <citation type="submission" date="2020-04" db="EMBL/GenBank/DDBJ databases">
        <authorList>
            <person name="Zhang T."/>
        </authorList>
    </citation>
    <scope>NUCLEOTIDE SEQUENCE</scope>
    <source>
        <strain evidence="11">HKST-UBA01</strain>
    </source>
</reference>
<evidence type="ECO:0000313" key="12">
    <source>
        <dbReference type="Proteomes" id="UP000697710"/>
    </source>
</evidence>
<keyword evidence="6" id="KW-0798">TonB box</keyword>
<evidence type="ECO:0000256" key="3">
    <source>
        <dbReference type="ARBA" id="ARBA00022452"/>
    </source>
</evidence>
<evidence type="ECO:0000256" key="2">
    <source>
        <dbReference type="ARBA" id="ARBA00022448"/>
    </source>
</evidence>
<keyword evidence="3" id="KW-1134">Transmembrane beta strand</keyword>
<keyword evidence="9" id="KW-0998">Cell outer membrane</keyword>
<evidence type="ECO:0000313" key="11">
    <source>
        <dbReference type="EMBL" id="MCA9728718.1"/>
    </source>
</evidence>
<evidence type="ECO:0000256" key="7">
    <source>
        <dbReference type="ARBA" id="ARBA00023136"/>
    </source>
</evidence>